<evidence type="ECO:0000313" key="1">
    <source>
        <dbReference type="EMBL" id="GEN77519.1"/>
    </source>
</evidence>
<dbReference type="Proteomes" id="UP000321863">
    <property type="component" value="Unassembled WGS sequence"/>
</dbReference>
<evidence type="ECO:0000313" key="2">
    <source>
        <dbReference type="Proteomes" id="UP000321863"/>
    </source>
</evidence>
<dbReference type="AlphaFoldDB" id="A0A511YQQ5"/>
<gene>
    <name evidence="1" type="ORF">CHA01nite_32590</name>
</gene>
<organism evidence="1 2">
    <name type="scientific">Chryseobacterium hagamense</name>
    <dbReference type="NCBI Taxonomy" id="395935"/>
    <lineage>
        <taxon>Bacteria</taxon>
        <taxon>Pseudomonadati</taxon>
        <taxon>Bacteroidota</taxon>
        <taxon>Flavobacteriia</taxon>
        <taxon>Flavobacteriales</taxon>
        <taxon>Weeksellaceae</taxon>
        <taxon>Chryseobacterium group</taxon>
        <taxon>Chryseobacterium</taxon>
    </lineage>
</organism>
<proteinExistence type="predicted"/>
<accession>A0A511YQQ5</accession>
<reference evidence="1 2" key="1">
    <citation type="submission" date="2019-07" db="EMBL/GenBank/DDBJ databases">
        <title>Whole genome shotgun sequence of Chryseobacterium hagamense NBRC 105253.</title>
        <authorList>
            <person name="Hosoyama A."/>
            <person name="Uohara A."/>
            <person name="Ohji S."/>
            <person name="Ichikawa N."/>
        </authorList>
    </citation>
    <scope>NUCLEOTIDE SEQUENCE [LARGE SCALE GENOMIC DNA]</scope>
    <source>
        <strain evidence="1 2">NBRC 105253</strain>
    </source>
</reference>
<name>A0A511YQQ5_9FLAO</name>
<protein>
    <submittedName>
        <fullName evidence="1">Uncharacterized protein</fullName>
    </submittedName>
</protein>
<keyword evidence="2" id="KW-1185">Reference proteome</keyword>
<sequence length="160" mass="18340">MQAEYLLEKEKICDLNNDQKEDIILVYKPKNVDKEIESLDTPVIVLLSQNNNYTKIKNGNILYSYIPGNSVLNNNLVTKNEFFTLEQTEGNGNNKKKTYITFKFDKSSRHIFLSKYGVETSVPGKKGMFTKTQIFSAKDFGQVRFEDFDSSSISSVIKIQ</sequence>
<dbReference type="EMBL" id="BJYJ01000025">
    <property type="protein sequence ID" value="GEN77519.1"/>
    <property type="molecule type" value="Genomic_DNA"/>
</dbReference>
<comment type="caution">
    <text evidence="1">The sequence shown here is derived from an EMBL/GenBank/DDBJ whole genome shotgun (WGS) entry which is preliminary data.</text>
</comment>